<dbReference type="GO" id="GO:0006281">
    <property type="term" value="P:DNA repair"/>
    <property type="evidence" value="ECO:0007669"/>
    <property type="project" value="UniProtKB-KW"/>
</dbReference>
<dbReference type="GO" id="GO:0003684">
    <property type="term" value="F:damaged DNA binding"/>
    <property type="evidence" value="ECO:0007669"/>
    <property type="project" value="InterPro"/>
</dbReference>
<evidence type="ECO:0000256" key="2">
    <source>
        <dbReference type="ARBA" id="ARBA00011245"/>
    </source>
</evidence>
<dbReference type="GO" id="GO:0005829">
    <property type="term" value="C:cytosol"/>
    <property type="evidence" value="ECO:0007669"/>
    <property type="project" value="TreeGrafter"/>
</dbReference>
<evidence type="ECO:0000256" key="9">
    <source>
        <dbReference type="ARBA" id="ARBA00049244"/>
    </source>
</evidence>
<dbReference type="InterPro" id="IPR043502">
    <property type="entry name" value="DNA/RNA_pol_sf"/>
</dbReference>
<keyword evidence="12" id="KW-1185">Reference proteome</keyword>
<keyword evidence="7" id="KW-0742">SOS response</keyword>
<evidence type="ECO:0000313" key="12">
    <source>
        <dbReference type="Proteomes" id="UP000539957"/>
    </source>
</evidence>
<comment type="caution">
    <text evidence="11">The sequence shown here is derived from an EMBL/GenBank/DDBJ whole genome shotgun (WGS) entry which is preliminary data.</text>
</comment>
<dbReference type="SUPFAM" id="SSF56672">
    <property type="entry name" value="DNA/RNA polymerases"/>
    <property type="match status" value="1"/>
</dbReference>
<evidence type="ECO:0000256" key="4">
    <source>
        <dbReference type="ARBA" id="ARBA00022763"/>
    </source>
</evidence>
<accession>A0A7W7INH8</accession>
<reference evidence="11 12" key="1">
    <citation type="submission" date="2020-08" db="EMBL/GenBank/DDBJ databases">
        <title>Functional genomics of gut bacteria from endangered species of beetles.</title>
        <authorList>
            <person name="Carlos-Shanley C."/>
        </authorList>
    </citation>
    <scope>NUCLEOTIDE SEQUENCE [LARGE SCALE GENOMIC DNA]</scope>
    <source>
        <strain evidence="11 12">S00123</strain>
    </source>
</reference>
<evidence type="ECO:0000256" key="1">
    <source>
        <dbReference type="ARBA" id="ARBA00010945"/>
    </source>
</evidence>
<dbReference type="InterPro" id="IPR043128">
    <property type="entry name" value="Rev_trsase/Diguanyl_cyclase"/>
</dbReference>
<name>A0A7W7INH8_9CAUL</name>
<protein>
    <recommendedName>
        <fullName evidence="3">DNA-directed DNA polymerase</fullName>
        <ecNumber evidence="3">2.7.7.7</ecNumber>
    </recommendedName>
</protein>
<evidence type="ECO:0000256" key="7">
    <source>
        <dbReference type="ARBA" id="ARBA00023236"/>
    </source>
</evidence>
<dbReference type="Gene3D" id="1.10.150.20">
    <property type="entry name" value="5' to 3' exonuclease, C-terminal subdomain"/>
    <property type="match status" value="1"/>
</dbReference>
<organism evidence="11 12">
    <name type="scientific">Brevundimonas bullata</name>
    <dbReference type="NCBI Taxonomy" id="13160"/>
    <lineage>
        <taxon>Bacteria</taxon>
        <taxon>Pseudomonadati</taxon>
        <taxon>Pseudomonadota</taxon>
        <taxon>Alphaproteobacteria</taxon>
        <taxon>Caulobacterales</taxon>
        <taxon>Caulobacteraceae</taxon>
        <taxon>Brevundimonas</taxon>
    </lineage>
</organism>
<keyword evidence="6" id="KW-0234">DNA repair</keyword>
<comment type="similarity">
    <text evidence="1">Belongs to the DNA polymerase type-Y family.</text>
</comment>
<dbReference type="Gene3D" id="3.40.1170.60">
    <property type="match status" value="1"/>
</dbReference>
<evidence type="ECO:0000256" key="3">
    <source>
        <dbReference type="ARBA" id="ARBA00012417"/>
    </source>
</evidence>
<comment type="subunit">
    <text evidence="2">Monomer.</text>
</comment>
<comment type="catalytic activity">
    <reaction evidence="9">
        <text>DNA(n) + a 2'-deoxyribonucleoside 5'-triphosphate = DNA(n+1) + diphosphate</text>
        <dbReference type="Rhea" id="RHEA:22508"/>
        <dbReference type="Rhea" id="RHEA-COMP:17339"/>
        <dbReference type="Rhea" id="RHEA-COMP:17340"/>
        <dbReference type="ChEBI" id="CHEBI:33019"/>
        <dbReference type="ChEBI" id="CHEBI:61560"/>
        <dbReference type="ChEBI" id="CHEBI:173112"/>
        <dbReference type="EC" id="2.7.7.7"/>
    </reaction>
</comment>
<dbReference type="InterPro" id="IPR025188">
    <property type="entry name" value="DUF4113"/>
</dbReference>
<dbReference type="PANTHER" id="PTHR11076">
    <property type="entry name" value="DNA REPAIR POLYMERASE UMUC / TRANSFERASE FAMILY MEMBER"/>
    <property type="match status" value="1"/>
</dbReference>
<dbReference type="InterPro" id="IPR001126">
    <property type="entry name" value="UmuC"/>
</dbReference>
<dbReference type="InterPro" id="IPR017961">
    <property type="entry name" value="DNA_pol_Y-fam_little_finger"/>
</dbReference>
<evidence type="ECO:0000256" key="8">
    <source>
        <dbReference type="ARBA" id="ARBA00025589"/>
    </source>
</evidence>
<comment type="function">
    <text evidence="8">Poorly processive, error-prone DNA polymerase involved in untargeted mutagenesis. Copies undamaged DNA at stalled replication forks, which arise in vivo from mismatched or misaligned primer ends. These misaligned primers can be extended by PolIV. Exhibits no 3'-5' exonuclease (proofreading) activity. May be involved in translesional synthesis, in conjunction with the beta clamp from PolIII.</text>
</comment>
<keyword evidence="5" id="KW-0741">SOS mutagenesis</keyword>
<sequence>MSDRVFALSDGNSFYCSCERVFDPRLEGRPVIVLSNNDGCAVARTPEAKALGIEMGAPWFKIRKLCEANGVVARSSNYVLYGDMSRRMNEIYRAHAQDVEVYSIDESFLDFTGIVEPAAHARAMRHTVRQWTGIPTCVGLGPTRVLAKAANHLAKKRPVLDGVCDLTSAGARDALLPQLAIEDVWGVGRASAGKLRAIGVNTAADLRGLDARVARQLLTVTGERLVREMNGVLCQELEIEPPGRKGIAVTRSFGAPITRLDEMLEATALYATRAGEKLRRHGMLAHQMQVFFHTSRFADGPGRSVSGVATMLEATSDTLELVRAASAATRRLWQPGYRYAKAGIIMEDLVTPAQAPRSLLTLMDPRREALMTAMDAVNSRFGRGALSPAQSGVRRAWAVRADMRSPAYTTRLSETPIATA</sequence>
<dbReference type="Gene3D" id="3.30.70.270">
    <property type="match status" value="1"/>
</dbReference>
<dbReference type="Proteomes" id="UP000539957">
    <property type="component" value="Unassembled WGS sequence"/>
</dbReference>
<dbReference type="PANTHER" id="PTHR11076:SF34">
    <property type="entry name" value="PROTEIN UMUC"/>
    <property type="match status" value="1"/>
</dbReference>
<dbReference type="CDD" id="cd01700">
    <property type="entry name" value="PolY_Pol_V_umuC"/>
    <property type="match status" value="1"/>
</dbReference>
<dbReference type="InterPro" id="IPR050116">
    <property type="entry name" value="DNA_polymerase-Y"/>
</dbReference>
<dbReference type="EC" id="2.7.7.7" evidence="3"/>
<dbReference type="GO" id="GO:0003887">
    <property type="term" value="F:DNA-directed DNA polymerase activity"/>
    <property type="evidence" value="ECO:0007669"/>
    <property type="project" value="TreeGrafter"/>
</dbReference>
<dbReference type="Pfam" id="PF13438">
    <property type="entry name" value="DUF4113"/>
    <property type="match status" value="1"/>
</dbReference>
<dbReference type="RefSeq" id="WP_184268324.1">
    <property type="nucleotide sequence ID" value="NZ_JACHKY010000002.1"/>
</dbReference>
<dbReference type="GO" id="GO:0009432">
    <property type="term" value="P:SOS response"/>
    <property type="evidence" value="ECO:0007669"/>
    <property type="project" value="UniProtKB-KW"/>
</dbReference>
<dbReference type="EMBL" id="JACHKY010000002">
    <property type="protein sequence ID" value="MBB4797603.1"/>
    <property type="molecule type" value="Genomic_DNA"/>
</dbReference>
<gene>
    <name evidence="11" type="ORF">HNP32_001327</name>
</gene>
<proteinExistence type="inferred from homology"/>
<feature type="domain" description="UmuC" evidence="10">
    <location>
        <begin position="6"/>
        <end position="188"/>
    </location>
</feature>
<dbReference type="Pfam" id="PF11799">
    <property type="entry name" value="IMS_C"/>
    <property type="match status" value="1"/>
</dbReference>
<dbReference type="Pfam" id="PF00817">
    <property type="entry name" value="IMS"/>
    <property type="match status" value="1"/>
</dbReference>
<evidence type="ECO:0000313" key="11">
    <source>
        <dbReference type="EMBL" id="MBB4797603.1"/>
    </source>
</evidence>
<dbReference type="AlphaFoldDB" id="A0A7W7INH8"/>
<dbReference type="GO" id="GO:0042276">
    <property type="term" value="P:error-prone translesion synthesis"/>
    <property type="evidence" value="ECO:0007669"/>
    <property type="project" value="TreeGrafter"/>
</dbReference>
<evidence type="ECO:0000256" key="6">
    <source>
        <dbReference type="ARBA" id="ARBA00023204"/>
    </source>
</evidence>
<dbReference type="PROSITE" id="PS50173">
    <property type="entry name" value="UMUC"/>
    <property type="match status" value="1"/>
</dbReference>
<evidence type="ECO:0000256" key="5">
    <source>
        <dbReference type="ARBA" id="ARBA00023199"/>
    </source>
</evidence>
<keyword evidence="4" id="KW-0227">DNA damage</keyword>
<evidence type="ECO:0000259" key="10">
    <source>
        <dbReference type="PROSITE" id="PS50173"/>
    </source>
</evidence>